<evidence type="ECO:0000313" key="2">
    <source>
        <dbReference type="EMBL" id="CAD9495256.1"/>
    </source>
</evidence>
<dbReference type="Gene3D" id="3.30.1140.40">
    <property type="entry name" value="Tctex-1"/>
    <property type="match status" value="1"/>
</dbReference>
<dbReference type="GO" id="GO:0045505">
    <property type="term" value="F:dynein intermediate chain binding"/>
    <property type="evidence" value="ECO:0007669"/>
    <property type="project" value="TreeGrafter"/>
</dbReference>
<dbReference type="Pfam" id="PF03645">
    <property type="entry name" value="Tctex-1"/>
    <property type="match status" value="1"/>
</dbReference>
<dbReference type="EMBL" id="HBGQ01074983">
    <property type="protein sequence ID" value="CAD9495253.1"/>
    <property type="molecule type" value="Transcribed_RNA"/>
</dbReference>
<accession>A0A6U6TFC7</accession>
<dbReference type="PANTHER" id="PTHR21255">
    <property type="entry name" value="T-COMPLEX-ASSOCIATED-TESTIS-EXPRESSED 1/ DYNEIN LIGHT CHAIN"/>
    <property type="match status" value="1"/>
</dbReference>
<dbReference type="GO" id="GO:0005737">
    <property type="term" value="C:cytoplasm"/>
    <property type="evidence" value="ECO:0007669"/>
    <property type="project" value="TreeGrafter"/>
</dbReference>
<dbReference type="InterPro" id="IPR005334">
    <property type="entry name" value="Tctex-1-like"/>
</dbReference>
<organism evidence="2">
    <name type="scientific">Alexandrium andersonii</name>
    <dbReference type="NCBI Taxonomy" id="327968"/>
    <lineage>
        <taxon>Eukaryota</taxon>
        <taxon>Sar</taxon>
        <taxon>Alveolata</taxon>
        <taxon>Dinophyceae</taxon>
        <taxon>Gonyaulacales</taxon>
        <taxon>Pyrocystaceae</taxon>
        <taxon>Alexandrium</taxon>
    </lineage>
</organism>
<evidence type="ECO:0008006" key="3">
    <source>
        <dbReference type="Google" id="ProtNLM"/>
    </source>
</evidence>
<dbReference type="PANTHER" id="PTHR21255:SF4">
    <property type="entry name" value="DYNEIN LIGHT CHAIN TCTEX-TYPE"/>
    <property type="match status" value="1"/>
</dbReference>
<dbReference type="EMBL" id="HBGQ01074984">
    <property type="protein sequence ID" value="CAD9495256.1"/>
    <property type="molecule type" value="Transcribed_RNA"/>
</dbReference>
<gene>
    <name evidence="1" type="ORF">AAND1436_LOCUS35911</name>
    <name evidence="2" type="ORF">AAND1436_LOCUS35912</name>
</gene>
<dbReference type="CDD" id="cd21455">
    <property type="entry name" value="DLC-like_DYNLT1_DYNLT3"/>
    <property type="match status" value="1"/>
</dbReference>
<evidence type="ECO:0000313" key="1">
    <source>
        <dbReference type="EMBL" id="CAD9495253.1"/>
    </source>
</evidence>
<reference evidence="2" key="1">
    <citation type="submission" date="2021-01" db="EMBL/GenBank/DDBJ databases">
        <authorList>
            <person name="Corre E."/>
            <person name="Pelletier E."/>
            <person name="Niang G."/>
            <person name="Scheremetjew M."/>
            <person name="Finn R."/>
            <person name="Kale V."/>
            <person name="Holt S."/>
            <person name="Cochrane G."/>
            <person name="Meng A."/>
            <person name="Brown T."/>
            <person name="Cohen L."/>
        </authorList>
    </citation>
    <scope>NUCLEOTIDE SEQUENCE</scope>
    <source>
        <strain evidence="2">CCMP2222</strain>
    </source>
</reference>
<dbReference type="InterPro" id="IPR038586">
    <property type="entry name" value="Tctex-1-like_sf"/>
</dbReference>
<sequence>MAQAVVSSKCLAGQSGPIARPPLAAMMDDEGDNEFVGEQVNEIMRNAITKTLSNAQYSKDRVNFWCSTVIDDCLKELAKLNKPFKYIVTCIIMQKNGSALHTGLALYWDTKTDGSSCVQVGLDTMDCITTVYATMI</sequence>
<dbReference type="AlphaFoldDB" id="A0A6U6TFC7"/>
<protein>
    <recommendedName>
        <fullName evidence="3">Dynein light chain</fullName>
    </recommendedName>
</protein>
<dbReference type="GO" id="GO:0005868">
    <property type="term" value="C:cytoplasmic dynein complex"/>
    <property type="evidence" value="ECO:0007669"/>
    <property type="project" value="TreeGrafter"/>
</dbReference>
<name>A0A6U6TFC7_9DINO</name>
<dbReference type="GO" id="GO:0007018">
    <property type="term" value="P:microtubule-based movement"/>
    <property type="evidence" value="ECO:0007669"/>
    <property type="project" value="TreeGrafter"/>
</dbReference>
<proteinExistence type="predicted"/>